<dbReference type="Proteomes" id="UP000242457">
    <property type="component" value="Unassembled WGS sequence"/>
</dbReference>
<evidence type="ECO:0000313" key="2">
    <source>
        <dbReference type="EMBL" id="PBC30780.1"/>
    </source>
</evidence>
<keyword evidence="3" id="KW-1185">Reference proteome</keyword>
<sequence>MTGGSASTATFVAEWSWVLSSVIVDPCAAGWYHVGYNDRKEIVDLILKAHTRCSVASKQRKRFSIEESSNS</sequence>
<feature type="chain" id="PRO_5012674913" evidence="1">
    <location>
        <begin position="30"/>
        <end position="71"/>
    </location>
</feature>
<evidence type="ECO:0000313" key="3">
    <source>
        <dbReference type="Proteomes" id="UP000242457"/>
    </source>
</evidence>
<feature type="signal peptide" evidence="1">
    <location>
        <begin position="1"/>
        <end position="29"/>
    </location>
</feature>
<name>A0A2A3EGE1_APICC</name>
<accession>A0A2A3EGE1</accession>
<organism evidence="2 3">
    <name type="scientific">Apis cerana cerana</name>
    <name type="common">Oriental honeybee</name>
    <dbReference type="NCBI Taxonomy" id="94128"/>
    <lineage>
        <taxon>Eukaryota</taxon>
        <taxon>Metazoa</taxon>
        <taxon>Ecdysozoa</taxon>
        <taxon>Arthropoda</taxon>
        <taxon>Hexapoda</taxon>
        <taxon>Insecta</taxon>
        <taxon>Pterygota</taxon>
        <taxon>Neoptera</taxon>
        <taxon>Endopterygota</taxon>
        <taxon>Hymenoptera</taxon>
        <taxon>Apocrita</taxon>
        <taxon>Aculeata</taxon>
        <taxon>Apoidea</taxon>
        <taxon>Anthophila</taxon>
        <taxon>Apidae</taxon>
        <taxon>Apis</taxon>
    </lineage>
</organism>
<protein>
    <submittedName>
        <fullName evidence="2">Uncharacterized protein</fullName>
    </submittedName>
</protein>
<reference evidence="2 3" key="1">
    <citation type="submission" date="2014-07" db="EMBL/GenBank/DDBJ databases">
        <title>Genomic and transcriptomic analysis on Apis cerana provide comprehensive insights into honey bee biology.</title>
        <authorList>
            <person name="Diao Q."/>
            <person name="Sun L."/>
            <person name="Zheng H."/>
            <person name="Zheng H."/>
            <person name="Xu S."/>
            <person name="Wang S."/>
            <person name="Zeng Z."/>
            <person name="Hu F."/>
            <person name="Su S."/>
            <person name="Wu J."/>
        </authorList>
    </citation>
    <scope>NUCLEOTIDE SEQUENCE [LARGE SCALE GENOMIC DNA]</scope>
    <source>
        <tissue evidence="2">Pupae without intestine</tissue>
    </source>
</reference>
<gene>
    <name evidence="2" type="ORF">APICC_06172</name>
</gene>
<proteinExistence type="predicted"/>
<keyword evidence="1" id="KW-0732">Signal</keyword>
<dbReference type="EMBL" id="KZ288254">
    <property type="protein sequence ID" value="PBC30780.1"/>
    <property type="molecule type" value="Genomic_DNA"/>
</dbReference>
<dbReference type="AlphaFoldDB" id="A0A2A3EGE1"/>
<evidence type="ECO:0000256" key="1">
    <source>
        <dbReference type="SAM" id="SignalP"/>
    </source>
</evidence>